<protein>
    <submittedName>
        <fullName evidence="1">Uncharacterized protein</fullName>
    </submittedName>
</protein>
<dbReference type="Proteomes" id="UP001265315">
    <property type="component" value="Unassembled WGS sequence"/>
</dbReference>
<comment type="caution">
    <text evidence="1">The sequence shown here is derived from an EMBL/GenBank/DDBJ whole genome shotgun (WGS) entry which is preliminary data.</text>
</comment>
<name>A0AAW8LPQ1_AGRTU</name>
<accession>A0AAW8LPQ1</accession>
<sequence length="156" mass="16189">MMSPIGAILRPGEPSLSKTCFEERSAAAIRPIWIGDFPEFPVIQPSNGQVFLIARFVALVALVSAGGSLAGKLSSRLSVKSSSLFLTADFCSFSSDFTAGDLAFAEAAFFAGIFFAGAFSADAFAAAGFFTPFPLLDFAASASAESSRSASIQCLS</sequence>
<proteinExistence type="predicted"/>
<evidence type="ECO:0000313" key="2">
    <source>
        <dbReference type="Proteomes" id="UP001265315"/>
    </source>
</evidence>
<dbReference type="EMBL" id="JAVDSW010000001">
    <property type="protein sequence ID" value="MDR6701544.1"/>
    <property type="molecule type" value="Genomic_DNA"/>
</dbReference>
<organism evidence="1 2">
    <name type="scientific">Agrobacterium tumefaciens</name>
    <dbReference type="NCBI Taxonomy" id="358"/>
    <lineage>
        <taxon>Bacteria</taxon>
        <taxon>Pseudomonadati</taxon>
        <taxon>Pseudomonadota</taxon>
        <taxon>Alphaproteobacteria</taxon>
        <taxon>Hyphomicrobiales</taxon>
        <taxon>Rhizobiaceae</taxon>
        <taxon>Rhizobium/Agrobacterium group</taxon>
        <taxon>Agrobacterium</taxon>
        <taxon>Agrobacterium tumefaciens complex</taxon>
    </lineage>
</organism>
<evidence type="ECO:0000313" key="1">
    <source>
        <dbReference type="EMBL" id="MDR6701544.1"/>
    </source>
</evidence>
<reference evidence="1" key="1">
    <citation type="submission" date="2023-07" db="EMBL/GenBank/DDBJ databases">
        <title>Sorghum-associated microbial communities from plants grown in Nebraska, USA.</title>
        <authorList>
            <person name="Schachtman D."/>
        </authorList>
    </citation>
    <scope>NUCLEOTIDE SEQUENCE</scope>
    <source>
        <strain evidence="1">1457</strain>
    </source>
</reference>
<gene>
    <name evidence="1" type="ORF">J2W61_001372</name>
</gene>
<dbReference type="AlphaFoldDB" id="A0AAW8LPQ1"/>